<evidence type="ECO:0000313" key="3">
    <source>
        <dbReference type="Proteomes" id="UP000077684"/>
    </source>
</evidence>
<comment type="caution">
    <text evidence="2">The sequence shown here is derived from an EMBL/GenBank/DDBJ whole genome shotgun (WGS) entry which is preliminary data.</text>
</comment>
<feature type="compositionally biased region" description="Polar residues" evidence="1">
    <location>
        <begin position="43"/>
        <end position="60"/>
    </location>
</feature>
<gene>
    <name evidence="2" type="ORF">A4X06_0g9027</name>
</gene>
<feature type="region of interest" description="Disordered" evidence="1">
    <location>
        <begin position="176"/>
        <end position="391"/>
    </location>
</feature>
<feature type="compositionally biased region" description="Basic residues" evidence="1">
    <location>
        <begin position="254"/>
        <end position="265"/>
    </location>
</feature>
<feature type="region of interest" description="Disordered" evidence="1">
    <location>
        <begin position="515"/>
        <end position="590"/>
    </location>
</feature>
<sequence>MSGSQPDPRETDPVILDIFGQHTFGDLGAGPFQLQLEELGLPPNQSQRWSEFSQECQQSLNRDDPESPQVPGEILKRLPTVQDPTTRLCWEELINDPTAHTWKALVEGKHSSQQSTGQAAVRSSAPTSTNVSAALGPSKRPTARSLQATSASVTTRAPTQEVLDDFFDRSAARVAAAGRQSARRRSVPSHLSDYEYETDDPTAPPSKGPGKDMASSSKAPRASTSSKKGAASSSKAPSASTSSKKGAASTSASKSKKGAAKKQKKPTPMSALERREKPAAMRRRAPESDESESEAEVEVVEIDDESDIDEFQVEEDQHSSMSSSGASEEESDEEGPSSSPTSRRRKQGKKGQAAKSKKKSKAKSKHRSAASSQRGGSAQKANSKSAAEPGCNLQPPTFLVSFVVMTESVSAMNQEAVRAAMQAELDGVDAIARFRFDDEFNIYSFGQAIDAIPNASPGLTASLRKVAYAFDEPDTHAEAFQSTPSLSFPQSQERYKALQERLNYDEYLQFTSSQSQQIGTQAESQSQSTTQAASTPSAFRAPPCAQPSKLQIPNREPEAPNPRRSPRGVTQSRRLSGYAVGEESEERSRG</sequence>
<feature type="compositionally biased region" description="Low complexity" evidence="1">
    <location>
        <begin position="369"/>
        <end position="381"/>
    </location>
</feature>
<feature type="compositionally biased region" description="Acidic residues" evidence="1">
    <location>
        <begin position="288"/>
        <end position="314"/>
    </location>
</feature>
<dbReference type="AlphaFoldDB" id="A0A8X7SSQ1"/>
<keyword evidence="3" id="KW-1185">Reference proteome</keyword>
<feature type="region of interest" description="Disordered" evidence="1">
    <location>
        <begin position="41"/>
        <end position="73"/>
    </location>
</feature>
<reference evidence="2" key="1">
    <citation type="submission" date="2016-04" db="EMBL/GenBank/DDBJ databases">
        <authorList>
            <person name="Nguyen H.D."/>
            <person name="Samba Siva P."/>
            <person name="Cullis J."/>
            <person name="Levesque C.A."/>
            <person name="Hambleton S."/>
        </authorList>
    </citation>
    <scope>NUCLEOTIDE SEQUENCE</scope>
    <source>
        <strain evidence="2">DAOMC 236426</strain>
    </source>
</reference>
<protein>
    <submittedName>
        <fullName evidence="2">Uncharacterized protein</fullName>
    </submittedName>
</protein>
<evidence type="ECO:0000313" key="2">
    <source>
        <dbReference type="EMBL" id="KAE8238013.1"/>
    </source>
</evidence>
<feature type="compositionally biased region" description="Polar residues" evidence="1">
    <location>
        <begin position="144"/>
        <end position="156"/>
    </location>
</feature>
<feature type="region of interest" description="Disordered" evidence="1">
    <location>
        <begin position="107"/>
        <end position="156"/>
    </location>
</feature>
<feature type="compositionally biased region" description="Low complexity" evidence="1">
    <location>
        <begin position="520"/>
        <end position="538"/>
    </location>
</feature>
<feature type="compositionally biased region" description="Basic and acidic residues" evidence="1">
    <location>
        <begin position="272"/>
        <end position="287"/>
    </location>
</feature>
<feature type="compositionally biased region" description="Basic residues" evidence="1">
    <location>
        <begin position="355"/>
        <end position="368"/>
    </location>
</feature>
<proteinExistence type="predicted"/>
<accession>A0A8X7SSQ1</accession>
<organism evidence="2 3">
    <name type="scientific">Tilletia controversa</name>
    <name type="common">dwarf bunt fungus</name>
    <dbReference type="NCBI Taxonomy" id="13291"/>
    <lineage>
        <taxon>Eukaryota</taxon>
        <taxon>Fungi</taxon>
        <taxon>Dikarya</taxon>
        <taxon>Basidiomycota</taxon>
        <taxon>Ustilaginomycotina</taxon>
        <taxon>Exobasidiomycetes</taxon>
        <taxon>Tilletiales</taxon>
        <taxon>Tilletiaceae</taxon>
        <taxon>Tilletia</taxon>
    </lineage>
</organism>
<feature type="compositionally biased region" description="Low complexity" evidence="1">
    <location>
        <begin position="214"/>
        <end position="253"/>
    </location>
</feature>
<name>A0A8X7SSQ1_9BASI</name>
<evidence type="ECO:0000256" key="1">
    <source>
        <dbReference type="SAM" id="MobiDB-lite"/>
    </source>
</evidence>
<dbReference type="Proteomes" id="UP000077684">
    <property type="component" value="Unassembled WGS sequence"/>
</dbReference>
<reference evidence="2" key="2">
    <citation type="journal article" date="2019" name="IMA Fungus">
        <title>Genome sequencing and comparison of five Tilletia species to identify candidate genes for the detection of regulated species infecting wheat.</title>
        <authorList>
            <person name="Nguyen H.D.T."/>
            <person name="Sultana T."/>
            <person name="Kesanakurti P."/>
            <person name="Hambleton S."/>
        </authorList>
    </citation>
    <scope>NUCLEOTIDE SEQUENCE</scope>
    <source>
        <strain evidence="2">DAOMC 236426</strain>
    </source>
</reference>
<dbReference type="EMBL" id="LWDE02002307">
    <property type="protein sequence ID" value="KAE8238013.1"/>
    <property type="molecule type" value="Genomic_DNA"/>
</dbReference>
<feature type="non-terminal residue" evidence="2">
    <location>
        <position position="590"/>
    </location>
</feature>